<dbReference type="AlphaFoldDB" id="A0A6N4R638"/>
<sequence length="216" mass="22710">MTKPLISSFILAGCLLMPLVHAQEVYPSFVTVSATASAFQVIDDARAENGDADLLYIQAAVARNEAAIEAAKTILKSSYDADIRMLAGDSLKAHDTELRAHKAWLNLHGPKEVAAPVAPVANKPLMEEPKAPTVVAAKPAVKVQAVAPVSASLPVAPVKPLPASTEVTITTPRMTSPTMTQPPLPGAHISLQPMEEPTMQLLDVPAVPVSLTPVSH</sequence>
<name>A0A6N4R638_BLAVI</name>
<dbReference type="EMBL" id="VAFM01000001">
    <property type="protein sequence ID" value="TKW61830.1"/>
    <property type="molecule type" value="Genomic_DNA"/>
</dbReference>
<proteinExistence type="predicted"/>
<feature type="signal peptide" evidence="1">
    <location>
        <begin position="1"/>
        <end position="22"/>
    </location>
</feature>
<keyword evidence="1" id="KW-0732">Signal</keyword>
<accession>A0A6N4R638</accession>
<organism evidence="2 3">
    <name type="scientific">Blastochloris viridis</name>
    <name type="common">Rhodopseudomonas viridis</name>
    <dbReference type="NCBI Taxonomy" id="1079"/>
    <lineage>
        <taxon>Bacteria</taxon>
        <taxon>Pseudomonadati</taxon>
        <taxon>Pseudomonadota</taxon>
        <taxon>Alphaproteobacteria</taxon>
        <taxon>Hyphomicrobiales</taxon>
        <taxon>Blastochloridaceae</taxon>
        <taxon>Blastochloris</taxon>
    </lineage>
</organism>
<evidence type="ECO:0000313" key="3">
    <source>
        <dbReference type="Proteomes" id="UP000320948"/>
    </source>
</evidence>
<gene>
    <name evidence="2" type="ORF">DI628_04210</name>
</gene>
<dbReference type="InterPro" id="IPR012347">
    <property type="entry name" value="Ferritin-like"/>
</dbReference>
<evidence type="ECO:0008006" key="4">
    <source>
        <dbReference type="Google" id="ProtNLM"/>
    </source>
</evidence>
<feature type="chain" id="PRO_5026754083" description="DUF4398 domain-containing protein" evidence="1">
    <location>
        <begin position="23"/>
        <end position="216"/>
    </location>
</feature>
<dbReference type="Proteomes" id="UP000320948">
    <property type="component" value="Unassembled WGS sequence"/>
</dbReference>
<evidence type="ECO:0000256" key="1">
    <source>
        <dbReference type="SAM" id="SignalP"/>
    </source>
</evidence>
<reference evidence="2 3" key="1">
    <citation type="journal article" date="2017" name="Nat. Commun.">
        <title>In situ click chemistry generation of cyclooxygenase-2 inhibitors.</title>
        <authorList>
            <person name="Bhardwaj A."/>
            <person name="Kaur J."/>
            <person name="Wuest M."/>
            <person name="Wuest F."/>
        </authorList>
    </citation>
    <scope>NUCLEOTIDE SEQUENCE [LARGE SCALE GENOMIC DNA]</scope>
    <source>
        <strain evidence="2">S2_018_000_R2_106</strain>
    </source>
</reference>
<evidence type="ECO:0000313" key="2">
    <source>
        <dbReference type="EMBL" id="TKW61830.1"/>
    </source>
</evidence>
<comment type="caution">
    <text evidence="2">The sequence shown here is derived from an EMBL/GenBank/DDBJ whole genome shotgun (WGS) entry which is preliminary data.</text>
</comment>
<protein>
    <recommendedName>
        <fullName evidence="4">DUF4398 domain-containing protein</fullName>
    </recommendedName>
</protein>
<dbReference type="Gene3D" id="1.20.1260.10">
    <property type="match status" value="1"/>
</dbReference>